<dbReference type="GO" id="GO:0000212">
    <property type="term" value="P:meiotic spindle organization"/>
    <property type="evidence" value="ECO:0007669"/>
    <property type="project" value="InterPro"/>
</dbReference>
<dbReference type="AlphaFoldDB" id="A0AAD6QSB4"/>
<accession>A0AAD6QSB4</accession>
<keyword evidence="2" id="KW-1185">Reference proteome</keyword>
<sequence>MHECMFIMIQPIEFFWISYYLLTWSRDEGFFHEWVTTVLHYRKALELLESRNGLYVLFGCRQAIWIGALTKSQLPQGRQKDVIMALRGRKLGVYIRKKARGYPRTRRKSICNPNPSSFQPCELVLFLPCSVTSCTKSLA</sequence>
<gene>
    <name evidence="1" type="ORF">NC653_018126</name>
</gene>
<dbReference type="GO" id="GO:0007140">
    <property type="term" value="P:male meiotic nuclear division"/>
    <property type="evidence" value="ECO:0007669"/>
    <property type="project" value="TreeGrafter"/>
</dbReference>
<organism evidence="1 2">
    <name type="scientific">Populus alba x Populus x berolinensis</name>
    <dbReference type="NCBI Taxonomy" id="444605"/>
    <lineage>
        <taxon>Eukaryota</taxon>
        <taxon>Viridiplantae</taxon>
        <taxon>Streptophyta</taxon>
        <taxon>Embryophyta</taxon>
        <taxon>Tracheophyta</taxon>
        <taxon>Spermatophyta</taxon>
        <taxon>Magnoliopsida</taxon>
        <taxon>eudicotyledons</taxon>
        <taxon>Gunneridae</taxon>
        <taxon>Pentapetalae</taxon>
        <taxon>rosids</taxon>
        <taxon>fabids</taxon>
        <taxon>Malpighiales</taxon>
        <taxon>Salicaceae</taxon>
        <taxon>Saliceae</taxon>
        <taxon>Populus</taxon>
    </lineage>
</organism>
<dbReference type="Proteomes" id="UP001164929">
    <property type="component" value="Chromosome 6"/>
</dbReference>
<dbReference type="GO" id="GO:0042138">
    <property type="term" value="P:meiotic DNA double-strand break formation"/>
    <property type="evidence" value="ECO:0007669"/>
    <property type="project" value="InterPro"/>
</dbReference>
<comment type="caution">
    <text evidence="1">The sequence shown here is derived from an EMBL/GenBank/DDBJ whole genome shotgun (WGS) entry which is preliminary data.</text>
</comment>
<protein>
    <submittedName>
        <fullName evidence="1">Uncharacterized protein</fullName>
    </submittedName>
</protein>
<reference evidence="1" key="1">
    <citation type="journal article" date="2023" name="Mol. Ecol. Resour.">
        <title>Chromosome-level genome assembly of a triploid poplar Populus alba 'Berolinensis'.</title>
        <authorList>
            <person name="Chen S."/>
            <person name="Yu Y."/>
            <person name="Wang X."/>
            <person name="Wang S."/>
            <person name="Zhang T."/>
            <person name="Zhou Y."/>
            <person name="He R."/>
            <person name="Meng N."/>
            <person name="Wang Y."/>
            <person name="Liu W."/>
            <person name="Liu Z."/>
            <person name="Liu J."/>
            <person name="Guo Q."/>
            <person name="Huang H."/>
            <person name="Sederoff R.R."/>
            <person name="Wang G."/>
            <person name="Qu G."/>
            <person name="Chen S."/>
        </authorList>
    </citation>
    <scope>NUCLEOTIDE SEQUENCE</scope>
    <source>
        <strain evidence="1">SC-2020</strain>
    </source>
</reference>
<dbReference type="GO" id="GO:0007059">
    <property type="term" value="P:chromosome segregation"/>
    <property type="evidence" value="ECO:0007669"/>
    <property type="project" value="TreeGrafter"/>
</dbReference>
<dbReference type="EMBL" id="JAQIZT010000006">
    <property type="protein sequence ID" value="KAJ6995559.1"/>
    <property type="molecule type" value="Genomic_DNA"/>
</dbReference>
<dbReference type="InterPro" id="IPR037500">
    <property type="entry name" value="Msp1"/>
</dbReference>
<evidence type="ECO:0000313" key="2">
    <source>
        <dbReference type="Proteomes" id="UP001164929"/>
    </source>
</evidence>
<dbReference type="PANTHER" id="PTHR35768:SF1">
    <property type="entry name" value="PROTEIN MULTIPOLAR SPINDLE 1"/>
    <property type="match status" value="1"/>
</dbReference>
<evidence type="ECO:0000313" key="1">
    <source>
        <dbReference type="EMBL" id="KAJ6995559.1"/>
    </source>
</evidence>
<name>A0AAD6QSB4_9ROSI</name>
<proteinExistence type="predicted"/>
<dbReference type="PANTHER" id="PTHR35768">
    <property type="entry name" value="PROTEIN MULTIPOLAR SPINDLE 1"/>
    <property type="match status" value="1"/>
</dbReference>